<dbReference type="PANTHER" id="PTHR42951:SF17">
    <property type="entry name" value="METALLO-BETA-LACTAMASE DOMAIN-CONTAINING PROTEIN"/>
    <property type="match status" value="1"/>
</dbReference>
<dbReference type="SMART" id="SM00849">
    <property type="entry name" value="Lactamase_B"/>
    <property type="match status" value="1"/>
</dbReference>
<dbReference type="SUPFAM" id="SSF56281">
    <property type="entry name" value="Metallo-hydrolase/oxidoreductase"/>
    <property type="match status" value="1"/>
</dbReference>
<dbReference type="InterPro" id="IPR036866">
    <property type="entry name" value="RibonucZ/Hydroxyglut_hydro"/>
</dbReference>
<dbReference type="InterPro" id="IPR050855">
    <property type="entry name" value="NDM-1-like"/>
</dbReference>
<accession>A0A2R8CJT3</accession>
<dbReference type="Pfam" id="PF00753">
    <property type="entry name" value="Lactamase_B"/>
    <property type="match status" value="1"/>
</dbReference>
<dbReference type="PANTHER" id="PTHR42951">
    <property type="entry name" value="METALLO-BETA-LACTAMASE DOMAIN-CONTAINING"/>
    <property type="match status" value="1"/>
</dbReference>
<evidence type="ECO:0000313" key="2">
    <source>
        <dbReference type="EMBL" id="SPJ33150.1"/>
    </source>
</evidence>
<proteinExistence type="predicted"/>
<name>A0A2R8CJT3_9GAMM</name>
<dbReference type="AlphaFoldDB" id="A0A2R8CJT3"/>
<evidence type="ECO:0000313" key="3">
    <source>
        <dbReference type="Proteomes" id="UP000244934"/>
    </source>
</evidence>
<keyword evidence="2" id="KW-0378">Hydrolase</keyword>
<dbReference type="RefSeq" id="WP_108841913.1">
    <property type="nucleotide sequence ID" value="NZ_ONZI01000001.1"/>
</dbReference>
<keyword evidence="3" id="KW-1185">Reference proteome</keyword>
<dbReference type="EC" id="3.-.-.-" evidence="2"/>
<dbReference type="EMBL" id="ONZI01000001">
    <property type="protein sequence ID" value="SPJ33150.1"/>
    <property type="molecule type" value="Genomic_DNA"/>
</dbReference>
<dbReference type="Proteomes" id="UP000244934">
    <property type="component" value="Unassembled WGS sequence"/>
</dbReference>
<protein>
    <submittedName>
        <fullName evidence="2">Putative metallo-hydrolase YflN</fullName>
        <ecNumber evidence="2">3.-.-.-</ecNumber>
    </submittedName>
</protein>
<organism evidence="2 3">
    <name type="scientific">Kushneria phyllosphaerae</name>
    <dbReference type="NCBI Taxonomy" id="2100822"/>
    <lineage>
        <taxon>Bacteria</taxon>
        <taxon>Pseudomonadati</taxon>
        <taxon>Pseudomonadota</taxon>
        <taxon>Gammaproteobacteria</taxon>
        <taxon>Oceanospirillales</taxon>
        <taxon>Halomonadaceae</taxon>
        <taxon>Kushneria</taxon>
    </lineage>
</organism>
<feature type="domain" description="Metallo-beta-lactamase" evidence="1">
    <location>
        <begin position="35"/>
        <end position="245"/>
    </location>
</feature>
<dbReference type="GO" id="GO:0016787">
    <property type="term" value="F:hydrolase activity"/>
    <property type="evidence" value="ECO:0007669"/>
    <property type="project" value="UniProtKB-KW"/>
</dbReference>
<dbReference type="InterPro" id="IPR001279">
    <property type="entry name" value="Metallo-B-lactamas"/>
</dbReference>
<reference evidence="3" key="1">
    <citation type="submission" date="2018-03" db="EMBL/GenBank/DDBJ databases">
        <authorList>
            <person name="Navarro De La Torre S."/>
        </authorList>
    </citation>
    <scope>NUCLEOTIDE SEQUENCE [LARGE SCALE GENOMIC DNA]</scope>
    <source>
        <strain evidence="3">EAod3</strain>
    </source>
</reference>
<evidence type="ECO:0000259" key="1">
    <source>
        <dbReference type="SMART" id="SM00849"/>
    </source>
</evidence>
<sequence>MVDNPLHDRHLPLTSVSSGKGHEVLADVYCYPVQIVNVYFVADPARDDWVLVDAGMPRCEDDIIRAAAERFGKNVPPRAIILTHGHFDHVGAVVELAEHWDVPVYAHSLELPYLTGQKHYAPPDTHAGGGIIPSLAGFFPREPIDLGARIRPLPEDGSVPCLADWRWLHTPGHTQGHISLFRDSDRALLAGDAFVTVRQESLYQVFTQHREISGPPRYFTPDWEAARRSVRILAELSPKVAMTGHGHVMSGEALRDGLRCLLNNFEERAMPDR</sequence>
<dbReference type="Gene3D" id="3.60.15.10">
    <property type="entry name" value="Ribonuclease Z/Hydroxyacylglutathione hydrolase-like"/>
    <property type="match status" value="1"/>
</dbReference>
<gene>
    <name evidence="2" type="primary">yflN</name>
    <name evidence="2" type="ORF">KSP9073_01153</name>
</gene>
<dbReference type="CDD" id="cd07721">
    <property type="entry name" value="yflN-like_MBL-fold"/>
    <property type="match status" value="1"/>
</dbReference>
<dbReference type="OrthoDB" id="9802991at2"/>